<evidence type="ECO:0000256" key="2">
    <source>
        <dbReference type="ARBA" id="ARBA00016066"/>
    </source>
</evidence>
<dbReference type="STRING" id="1754191.A0A1Y1V2F6"/>
<comment type="function">
    <text evidence="8">Component of the anaphase promoting complex/cyclosome (APC/C), a cell cycle-regulated E3 ubiquitin ligase that controls progression through mitosis and the G1 phase of the cell cycle. The APC/C complex acts by mediating ubiquitination and subsequent degradation of target proteins: it mainly mediates the formation of 'Lys-11'-linked polyubiquitin chains and, to a lower extent, the formation of 'Lys-48'- and 'Lys-63'-linked polyubiquitin chains. The APC/C complex catalyzes assembly of branched 'Lys-11'-/'Lys-48'-linked branched ubiquitin chains on target proteins.</text>
</comment>
<reference evidence="12 13" key="1">
    <citation type="submission" date="2016-08" db="EMBL/GenBank/DDBJ databases">
        <title>Genomes of anaerobic fungi encode conserved fungal cellulosomes for biomass hydrolysis.</title>
        <authorList>
            <consortium name="DOE Joint Genome Institute"/>
            <person name="Haitjema C.H."/>
            <person name="Gilmore S.P."/>
            <person name="Henske J.K."/>
            <person name="Solomon K.V."/>
            <person name="De Groot R."/>
            <person name="Kuo A."/>
            <person name="Mondo S.J."/>
            <person name="Salamov A.A."/>
            <person name="Labutti K."/>
            <person name="Zhao Z."/>
            <person name="Chiniquy J."/>
            <person name="Barry K."/>
            <person name="Brewer H.M."/>
            <person name="Purvine S.O."/>
            <person name="Wright A.T."/>
            <person name="Boxma B."/>
            <person name="Van Alen T."/>
            <person name="Hackstein J.H."/>
            <person name="Baker S.E."/>
            <person name="Grigoriev I.V."/>
            <person name="O'Malley M.A."/>
        </authorList>
    </citation>
    <scope>NUCLEOTIDE SEQUENCE [LARGE SCALE GENOMIC DNA]</scope>
    <source>
        <strain evidence="13">finn</strain>
    </source>
</reference>
<gene>
    <name evidence="12" type="ORF">BCR36DRAFT_359592</name>
</gene>
<evidence type="ECO:0000313" key="12">
    <source>
        <dbReference type="EMBL" id="ORX44493.1"/>
    </source>
</evidence>
<dbReference type="OrthoDB" id="2161259at2759"/>
<keyword evidence="9" id="KW-0175">Coiled coil</keyword>
<dbReference type="GO" id="GO:0051301">
    <property type="term" value="P:cell division"/>
    <property type="evidence" value="ECO:0007669"/>
    <property type="project" value="UniProtKB-KW"/>
</dbReference>
<dbReference type="InterPro" id="IPR026000">
    <property type="entry name" value="Apc5_dom"/>
</dbReference>
<evidence type="ECO:0000256" key="9">
    <source>
        <dbReference type="SAM" id="Coils"/>
    </source>
</evidence>
<dbReference type="Pfam" id="PF12862">
    <property type="entry name" value="ANAPC5"/>
    <property type="match status" value="1"/>
</dbReference>
<dbReference type="InterPro" id="IPR037679">
    <property type="entry name" value="Apc5"/>
</dbReference>
<comment type="similarity">
    <text evidence="1">Belongs to the APC5 family.</text>
</comment>
<evidence type="ECO:0000313" key="13">
    <source>
        <dbReference type="Proteomes" id="UP000193719"/>
    </source>
</evidence>
<protein>
    <recommendedName>
        <fullName evidence="2">Anaphase-promoting complex subunit 5</fullName>
    </recommendedName>
    <alternativeName>
        <fullName evidence="7">Cyclosome subunit 5</fullName>
    </alternativeName>
</protein>
<comment type="caution">
    <text evidence="12">The sequence shown here is derived from an EMBL/GenBank/DDBJ whole genome shotgun (WGS) entry which is preliminary data.</text>
</comment>
<evidence type="ECO:0000256" key="7">
    <source>
        <dbReference type="ARBA" id="ARBA00031069"/>
    </source>
</evidence>
<accession>A0A1Y1V2F6</accession>
<name>A0A1Y1V2F6_9FUNG</name>
<dbReference type="UniPathway" id="UPA00143"/>
<dbReference type="PANTHER" id="PTHR12830">
    <property type="entry name" value="ANAPHASE-PROMOTING COMPLEX SUBUNIT 5"/>
    <property type="match status" value="1"/>
</dbReference>
<keyword evidence="6" id="KW-0131">Cell cycle</keyword>
<feature type="domain" description="Anaphase-promoting complex subunit 5" evidence="11">
    <location>
        <begin position="295"/>
        <end position="386"/>
    </location>
</feature>
<dbReference type="GO" id="GO:0045842">
    <property type="term" value="P:positive regulation of mitotic metaphase/anaphase transition"/>
    <property type="evidence" value="ECO:0007669"/>
    <property type="project" value="TreeGrafter"/>
</dbReference>
<dbReference type="SUPFAM" id="SSF48452">
    <property type="entry name" value="TPR-like"/>
    <property type="match status" value="1"/>
</dbReference>
<evidence type="ECO:0000256" key="10">
    <source>
        <dbReference type="SAM" id="MobiDB-lite"/>
    </source>
</evidence>
<organism evidence="12 13">
    <name type="scientific">Piromyces finnis</name>
    <dbReference type="NCBI Taxonomy" id="1754191"/>
    <lineage>
        <taxon>Eukaryota</taxon>
        <taxon>Fungi</taxon>
        <taxon>Fungi incertae sedis</taxon>
        <taxon>Chytridiomycota</taxon>
        <taxon>Chytridiomycota incertae sedis</taxon>
        <taxon>Neocallimastigomycetes</taxon>
        <taxon>Neocallimastigales</taxon>
        <taxon>Neocallimastigaceae</taxon>
        <taxon>Piromyces</taxon>
    </lineage>
</organism>
<keyword evidence="3" id="KW-0132">Cell division</keyword>
<proteinExistence type="inferred from homology"/>
<evidence type="ECO:0000256" key="4">
    <source>
        <dbReference type="ARBA" id="ARBA00022776"/>
    </source>
</evidence>
<evidence type="ECO:0000256" key="1">
    <source>
        <dbReference type="ARBA" id="ARBA00007450"/>
    </source>
</evidence>
<dbReference type="GO" id="GO:0005680">
    <property type="term" value="C:anaphase-promoting complex"/>
    <property type="evidence" value="ECO:0007669"/>
    <property type="project" value="InterPro"/>
</dbReference>
<dbReference type="EMBL" id="MCFH01000045">
    <property type="protein sequence ID" value="ORX44493.1"/>
    <property type="molecule type" value="Genomic_DNA"/>
</dbReference>
<reference evidence="12 13" key="2">
    <citation type="submission" date="2016-08" db="EMBL/GenBank/DDBJ databases">
        <title>Pervasive Adenine N6-methylation of Active Genes in Fungi.</title>
        <authorList>
            <consortium name="DOE Joint Genome Institute"/>
            <person name="Mondo S.J."/>
            <person name="Dannebaum R.O."/>
            <person name="Kuo R.C."/>
            <person name="Labutti K."/>
            <person name="Haridas S."/>
            <person name="Kuo A."/>
            <person name="Salamov A."/>
            <person name="Ahrendt S.R."/>
            <person name="Lipzen A."/>
            <person name="Sullivan W."/>
            <person name="Andreopoulos W.B."/>
            <person name="Clum A."/>
            <person name="Lindquist E."/>
            <person name="Daum C."/>
            <person name="Ramamoorthy G.K."/>
            <person name="Gryganskyi A."/>
            <person name="Culley D."/>
            <person name="Magnuson J.K."/>
            <person name="James T.Y."/>
            <person name="O'Malley M.A."/>
            <person name="Stajich J.E."/>
            <person name="Spatafora J.W."/>
            <person name="Visel A."/>
            <person name="Grigoriev I.V."/>
        </authorList>
    </citation>
    <scope>NUCLEOTIDE SEQUENCE [LARGE SCALE GENOMIC DNA]</scope>
    <source>
        <strain evidence="13">finn</strain>
    </source>
</reference>
<dbReference type="PANTHER" id="PTHR12830:SF9">
    <property type="entry name" value="ANAPHASE-PROMOTING COMPLEX SUBUNIT 5"/>
    <property type="match status" value="1"/>
</dbReference>
<sequence length="807" mass="94817">MSFDNVTPQGQPYIQFTSFSPSPSLPDSITSPYSSNQISQTYNNNINNTYNIEKSVKESVTKKVVTRYVTPHKISLLILIKEFFHEKYKDILSPILLFLIDELNNLNKFQKNELISLFQKINNLNLEYEKIELVKSTIYKKLSNIQSPDTLLNFFSEIKQLVVDKNALIDVSVEQQLYVDKTSIIGVFIRKSCLEINQMAFDDISNLFRSLLYYIQKFDSNIPEHKNKRQKMNDDQINLNIANENIEVLPLNDIQNFINRQIDLLDKCSGEIPSNELQQKLIQIHMYLPSIANVHYLSFLNCLYAKERENTLEQLYRFFDYSGMLNYNKDKTLYQYGLINLAMFHSFFNEIDMEKICLEEAVYMSKINKDYECLSYSLCWLNNLVSSNKLKPKNKQIMKYSKKRIMNSYEITNNSLLQLKCIDELRKIKYGINEGISPTTIFKSFLQSEYMSKSNSLNNMFSSCLHLKSSMWSVYGNNILANLAIQLQLNYYNDEIHQKDRHLGISKLVNQHFINGNYRFAYSLLNNAIKHSKNSNQCEKWYKSKMEFQFRRSIYKREFLNARIIHSILIALDNNENNEDEIDSFIRKGFFLYNSQQKHMAYDCISNIIDKHYKYFNNIKKFNCLLYIAEILMNSSSNVSALYNLLACLSLSESFHFHNLYIYSAARIAQVLLDINMYNKALEIMDFILPCTLTNENLWLQSLCLLIAAKCLMTKLSFGLSMSNIDDEKKEKKKKKLSDIVLLLEKSLQGFKKLESYEEMKEIVYLQSLIFNELDLIQERDQKAKEFHKLEKLILSNRNKNTVDLEN</sequence>
<dbReference type="GO" id="GO:0031145">
    <property type="term" value="P:anaphase-promoting complex-dependent catabolic process"/>
    <property type="evidence" value="ECO:0007669"/>
    <property type="project" value="TreeGrafter"/>
</dbReference>
<keyword evidence="4" id="KW-0498">Mitosis</keyword>
<evidence type="ECO:0000259" key="11">
    <source>
        <dbReference type="Pfam" id="PF12862"/>
    </source>
</evidence>
<keyword evidence="5" id="KW-0833">Ubl conjugation pathway</keyword>
<dbReference type="GO" id="GO:0070979">
    <property type="term" value="P:protein K11-linked ubiquitination"/>
    <property type="evidence" value="ECO:0007669"/>
    <property type="project" value="TreeGrafter"/>
</dbReference>
<dbReference type="InterPro" id="IPR011990">
    <property type="entry name" value="TPR-like_helical_dom_sf"/>
</dbReference>
<evidence type="ECO:0000256" key="5">
    <source>
        <dbReference type="ARBA" id="ARBA00022786"/>
    </source>
</evidence>
<evidence type="ECO:0000256" key="8">
    <source>
        <dbReference type="ARBA" id="ARBA00045696"/>
    </source>
</evidence>
<feature type="coiled-coil region" evidence="9">
    <location>
        <begin position="100"/>
        <end position="127"/>
    </location>
</feature>
<dbReference type="AlphaFoldDB" id="A0A1Y1V2F6"/>
<evidence type="ECO:0000256" key="6">
    <source>
        <dbReference type="ARBA" id="ARBA00023306"/>
    </source>
</evidence>
<evidence type="ECO:0000256" key="3">
    <source>
        <dbReference type="ARBA" id="ARBA00022618"/>
    </source>
</evidence>
<dbReference type="Proteomes" id="UP000193719">
    <property type="component" value="Unassembled WGS sequence"/>
</dbReference>
<keyword evidence="13" id="KW-1185">Reference proteome</keyword>
<feature type="region of interest" description="Disordered" evidence="10">
    <location>
        <begin position="1"/>
        <end position="30"/>
    </location>
</feature>